<dbReference type="RefSeq" id="WP_160659362.1">
    <property type="nucleotide sequence ID" value="NZ_JRMP02000003.1"/>
</dbReference>
<dbReference type="Proteomes" id="UP000477070">
    <property type="component" value="Unassembled WGS sequence"/>
</dbReference>
<comment type="caution">
    <text evidence="1">The sequence shown here is derived from an EMBL/GenBank/DDBJ whole genome shotgun (WGS) entry which is preliminary data.</text>
</comment>
<gene>
    <name evidence="1" type="ORF">DCO61_09615</name>
</gene>
<accession>A0A6B0HW19</accession>
<name>A0A6B0HW19_9HELI</name>
<dbReference type="EMBL" id="QBIU01000002">
    <property type="protein sequence ID" value="MWV70249.1"/>
    <property type="molecule type" value="Genomic_DNA"/>
</dbReference>
<dbReference type="AlphaFoldDB" id="A0A6B0HW19"/>
<proteinExistence type="predicted"/>
<organism evidence="1 2">
    <name type="scientific">Helicobacter saguini</name>
    <dbReference type="NCBI Taxonomy" id="1548018"/>
    <lineage>
        <taxon>Bacteria</taxon>
        <taxon>Pseudomonadati</taxon>
        <taxon>Campylobacterota</taxon>
        <taxon>Epsilonproteobacteria</taxon>
        <taxon>Campylobacterales</taxon>
        <taxon>Helicobacteraceae</taxon>
        <taxon>Helicobacter</taxon>
    </lineage>
</organism>
<protein>
    <submittedName>
        <fullName evidence="1">Uncharacterized protein</fullName>
    </submittedName>
</protein>
<sequence>MQDKKTDSMFLESKLQNIESNHKDSIKKHNFIESRFYKVFFKQGF</sequence>
<evidence type="ECO:0000313" key="2">
    <source>
        <dbReference type="Proteomes" id="UP000477070"/>
    </source>
</evidence>
<reference evidence="1 2" key="1">
    <citation type="submission" date="2019-12" db="EMBL/GenBank/DDBJ databases">
        <title>Multi-Generational Helicobacter saguini Isolates.</title>
        <authorList>
            <person name="Mannion A."/>
            <person name="Shen Z."/>
            <person name="Fox J.G."/>
        </authorList>
    </citation>
    <scope>NUCLEOTIDE SEQUENCE [LARGE SCALE GENOMIC DNA]</scope>
    <source>
        <strain evidence="2">16-048 (F4)</strain>
    </source>
</reference>
<evidence type="ECO:0000313" key="1">
    <source>
        <dbReference type="EMBL" id="MWV70249.1"/>
    </source>
</evidence>